<dbReference type="SUPFAM" id="SSF81296">
    <property type="entry name" value="E set domains"/>
    <property type="match status" value="1"/>
</dbReference>
<dbReference type="SUPFAM" id="SSF50965">
    <property type="entry name" value="Galactose oxidase, central domain"/>
    <property type="match status" value="1"/>
</dbReference>
<dbReference type="InterPro" id="IPR015202">
    <property type="entry name" value="GO-like_E_set"/>
</dbReference>
<evidence type="ECO:0008006" key="6">
    <source>
        <dbReference type="Google" id="ProtNLM"/>
    </source>
</evidence>
<dbReference type="InterPro" id="IPR011043">
    <property type="entry name" value="Gal_Oxase/kelch_b-propeller"/>
</dbReference>
<evidence type="ECO:0000256" key="1">
    <source>
        <dbReference type="ARBA" id="ARBA00022729"/>
    </source>
</evidence>
<keyword evidence="1" id="KW-0732">Signal</keyword>
<dbReference type="EMBL" id="NAJL01000031">
    <property type="protein sequence ID" value="TKA26016.1"/>
    <property type="molecule type" value="Genomic_DNA"/>
</dbReference>
<evidence type="ECO:0000313" key="5">
    <source>
        <dbReference type="Proteomes" id="UP000308549"/>
    </source>
</evidence>
<reference evidence="4 5" key="1">
    <citation type="submission" date="2017-03" db="EMBL/GenBank/DDBJ databases">
        <title>Genomes of endolithic fungi from Antarctica.</title>
        <authorList>
            <person name="Coleine C."/>
            <person name="Masonjones S."/>
            <person name="Stajich J.E."/>
        </authorList>
    </citation>
    <scope>NUCLEOTIDE SEQUENCE [LARGE SCALE GENOMIC DNA]</scope>
    <source>
        <strain evidence="4 5">CCFEE 6315</strain>
    </source>
</reference>
<name>A0A4U0TVI6_9PEZI</name>
<proteinExistence type="predicted"/>
<sequence>MSDSSIFVASGSLNGLDPTVSKNNNPTYEILNADGTPRRGSTEWPLLVKAQPYYMYPFLHLLNDGTLFSFASKSSEALDIASGRSRKTFPDLPGTYRTYPNTGGSVLLPLSSANNWEPEILICGGGAYQDINPPSDPSCGPSTTTLPPPNGKWTPCPKPAQTNGERWTTGAATDIPRLYHSVALLLLDGTVMLAGSNPNQTPVIPPATDPQGFHTEFRVEIHTPRYLSRGQAARRPKDVHLSTLSLETVSTEGFNLTFACLSDAQNVAIALYHGGFVTHALHMGQRMLFLDVRGFRPGSTKQDVTVRGPPSKNVAPPGPYVVYVVVDGVPSVGQVVMVG</sequence>
<dbReference type="InterPro" id="IPR013783">
    <property type="entry name" value="Ig-like_fold"/>
</dbReference>
<dbReference type="InterPro" id="IPR037293">
    <property type="entry name" value="Gal_Oxidase_central_sf"/>
</dbReference>
<feature type="domain" description="Glyoxal oxidase N-terminal" evidence="2">
    <location>
        <begin position="24"/>
        <end position="130"/>
    </location>
</feature>
<comment type="caution">
    <text evidence="4">The sequence shown here is derived from an EMBL/GenBank/DDBJ whole genome shotgun (WGS) entry which is preliminary data.</text>
</comment>
<organism evidence="4 5">
    <name type="scientific">Salinomyces thailandicus</name>
    <dbReference type="NCBI Taxonomy" id="706561"/>
    <lineage>
        <taxon>Eukaryota</taxon>
        <taxon>Fungi</taxon>
        <taxon>Dikarya</taxon>
        <taxon>Ascomycota</taxon>
        <taxon>Pezizomycotina</taxon>
        <taxon>Dothideomycetes</taxon>
        <taxon>Dothideomycetidae</taxon>
        <taxon>Mycosphaerellales</taxon>
        <taxon>Teratosphaeriaceae</taxon>
        <taxon>Salinomyces</taxon>
    </lineage>
</organism>
<keyword evidence="5" id="KW-1185">Reference proteome</keyword>
<dbReference type="Gene3D" id="2.60.40.10">
    <property type="entry name" value="Immunoglobulins"/>
    <property type="match status" value="1"/>
</dbReference>
<accession>A0A4U0TVI6</accession>
<evidence type="ECO:0000313" key="4">
    <source>
        <dbReference type="EMBL" id="TKA26016.1"/>
    </source>
</evidence>
<dbReference type="Proteomes" id="UP000308549">
    <property type="component" value="Unassembled WGS sequence"/>
</dbReference>
<evidence type="ECO:0000259" key="3">
    <source>
        <dbReference type="Pfam" id="PF09118"/>
    </source>
</evidence>
<dbReference type="PANTHER" id="PTHR32208:SF21">
    <property type="entry name" value="LOW QUALITY PROTEIN: ALDEHYDE OXIDASE GLOX-LIKE"/>
    <property type="match status" value="1"/>
</dbReference>
<dbReference type="PANTHER" id="PTHR32208">
    <property type="entry name" value="SECRETED PROTEIN-RELATED"/>
    <property type="match status" value="1"/>
</dbReference>
<feature type="domain" description="Glyoxal oxidase N-terminal" evidence="2">
    <location>
        <begin position="158"/>
        <end position="226"/>
    </location>
</feature>
<dbReference type="InterPro" id="IPR014756">
    <property type="entry name" value="Ig_E-set"/>
</dbReference>
<dbReference type="OrthoDB" id="2019572at2759"/>
<feature type="domain" description="Galactose oxidase-like Early set" evidence="3">
    <location>
        <begin position="252"/>
        <end position="338"/>
    </location>
</feature>
<dbReference type="AlphaFoldDB" id="A0A4U0TVI6"/>
<evidence type="ECO:0000259" key="2">
    <source>
        <dbReference type="Pfam" id="PF07250"/>
    </source>
</evidence>
<gene>
    <name evidence="4" type="ORF">B0A50_05528</name>
</gene>
<dbReference type="Gene3D" id="2.130.10.80">
    <property type="entry name" value="Galactose oxidase/kelch, beta-propeller"/>
    <property type="match status" value="1"/>
</dbReference>
<dbReference type="Pfam" id="PF09118">
    <property type="entry name" value="GO-like_E_set"/>
    <property type="match status" value="1"/>
</dbReference>
<protein>
    <recommendedName>
        <fullName evidence="6">Galactose oxidase</fullName>
    </recommendedName>
</protein>
<dbReference type="Pfam" id="PF07250">
    <property type="entry name" value="Glyoxal_oxid_N"/>
    <property type="match status" value="2"/>
</dbReference>
<dbReference type="InterPro" id="IPR009880">
    <property type="entry name" value="Glyoxal_oxidase_N"/>
</dbReference>